<feature type="transmembrane region" description="Helical" evidence="5">
    <location>
        <begin position="24"/>
        <end position="43"/>
    </location>
</feature>
<comment type="subcellular location">
    <subcellularLocation>
        <location evidence="1">Membrane</location>
        <topology evidence="1">Multi-pass membrane protein</topology>
    </subcellularLocation>
</comment>
<evidence type="ECO:0000256" key="4">
    <source>
        <dbReference type="ARBA" id="ARBA00023136"/>
    </source>
</evidence>
<evidence type="ECO:0000313" key="7">
    <source>
        <dbReference type="EMBL" id="PZP44203.1"/>
    </source>
</evidence>
<dbReference type="PANTHER" id="PTHR23514:SF13">
    <property type="entry name" value="INNER MEMBRANE PROTEIN YBJJ"/>
    <property type="match status" value="1"/>
</dbReference>
<feature type="transmembrane region" description="Helical" evidence="5">
    <location>
        <begin position="218"/>
        <end position="241"/>
    </location>
</feature>
<dbReference type="InterPro" id="IPR036259">
    <property type="entry name" value="MFS_trans_sf"/>
</dbReference>
<name>A0A2W5ENZ2_9SPHI</name>
<feature type="transmembrane region" description="Helical" evidence="5">
    <location>
        <begin position="63"/>
        <end position="82"/>
    </location>
</feature>
<evidence type="ECO:0000256" key="5">
    <source>
        <dbReference type="SAM" id="Phobius"/>
    </source>
</evidence>
<dbReference type="SUPFAM" id="SSF103473">
    <property type="entry name" value="MFS general substrate transporter"/>
    <property type="match status" value="1"/>
</dbReference>
<feature type="transmembrane region" description="Helical" evidence="5">
    <location>
        <begin position="153"/>
        <end position="171"/>
    </location>
</feature>
<reference evidence="7 8" key="1">
    <citation type="submission" date="2017-11" db="EMBL/GenBank/DDBJ databases">
        <title>Infants hospitalized years apart are colonized by the same room-sourced microbial strains.</title>
        <authorList>
            <person name="Brooks B."/>
            <person name="Olm M.R."/>
            <person name="Firek B.A."/>
            <person name="Baker R."/>
            <person name="Thomas B.C."/>
            <person name="Morowitz M.J."/>
            <person name="Banfield J.F."/>
        </authorList>
    </citation>
    <scope>NUCLEOTIDE SEQUENCE [LARGE SCALE GENOMIC DNA]</scope>
    <source>
        <strain evidence="7">S2_009_000_R2_76</strain>
    </source>
</reference>
<feature type="transmembrane region" description="Helical" evidence="5">
    <location>
        <begin position="376"/>
        <end position="395"/>
    </location>
</feature>
<dbReference type="GO" id="GO:0016020">
    <property type="term" value="C:membrane"/>
    <property type="evidence" value="ECO:0007669"/>
    <property type="project" value="UniProtKB-SubCell"/>
</dbReference>
<feature type="transmembrane region" description="Helical" evidence="5">
    <location>
        <begin position="344"/>
        <end position="364"/>
    </location>
</feature>
<proteinExistence type="predicted"/>
<dbReference type="CDD" id="cd17393">
    <property type="entry name" value="MFS_MosC_like"/>
    <property type="match status" value="1"/>
</dbReference>
<evidence type="ECO:0000259" key="6">
    <source>
        <dbReference type="PROSITE" id="PS50850"/>
    </source>
</evidence>
<feature type="transmembrane region" description="Helical" evidence="5">
    <location>
        <begin position="177"/>
        <end position="197"/>
    </location>
</feature>
<comment type="caution">
    <text evidence="7">The sequence shown here is derived from an EMBL/GenBank/DDBJ whole genome shotgun (WGS) entry which is preliminary data.</text>
</comment>
<dbReference type="InterPro" id="IPR051788">
    <property type="entry name" value="MFS_Transporter"/>
</dbReference>
<evidence type="ECO:0000256" key="2">
    <source>
        <dbReference type="ARBA" id="ARBA00022692"/>
    </source>
</evidence>
<dbReference type="Proteomes" id="UP000249645">
    <property type="component" value="Unassembled WGS sequence"/>
</dbReference>
<protein>
    <submittedName>
        <fullName evidence="7">MFS transporter</fullName>
    </submittedName>
</protein>
<dbReference type="PROSITE" id="PS50850">
    <property type="entry name" value="MFS"/>
    <property type="match status" value="1"/>
</dbReference>
<feature type="transmembrane region" description="Helical" evidence="5">
    <location>
        <begin position="89"/>
        <end position="107"/>
    </location>
</feature>
<evidence type="ECO:0000256" key="3">
    <source>
        <dbReference type="ARBA" id="ARBA00022989"/>
    </source>
</evidence>
<dbReference type="Pfam" id="PF07690">
    <property type="entry name" value="MFS_1"/>
    <property type="match status" value="1"/>
</dbReference>
<feature type="transmembrane region" description="Helical" evidence="5">
    <location>
        <begin position="113"/>
        <end position="132"/>
    </location>
</feature>
<keyword evidence="2 5" id="KW-0812">Transmembrane</keyword>
<dbReference type="PANTHER" id="PTHR23514">
    <property type="entry name" value="BYPASS OF STOP CODON PROTEIN 6"/>
    <property type="match status" value="1"/>
</dbReference>
<accession>A0A2W5ENZ2</accession>
<keyword evidence="4 5" id="KW-0472">Membrane</keyword>
<dbReference type="GO" id="GO:0022857">
    <property type="term" value="F:transmembrane transporter activity"/>
    <property type="evidence" value="ECO:0007669"/>
    <property type="project" value="InterPro"/>
</dbReference>
<dbReference type="InterPro" id="IPR020846">
    <property type="entry name" value="MFS_dom"/>
</dbReference>
<dbReference type="AlphaFoldDB" id="A0A2W5ENZ2"/>
<dbReference type="EMBL" id="QFOI01000328">
    <property type="protein sequence ID" value="PZP44203.1"/>
    <property type="molecule type" value="Genomic_DNA"/>
</dbReference>
<evidence type="ECO:0000313" key="8">
    <source>
        <dbReference type="Proteomes" id="UP000249645"/>
    </source>
</evidence>
<evidence type="ECO:0000256" key="1">
    <source>
        <dbReference type="ARBA" id="ARBA00004141"/>
    </source>
</evidence>
<gene>
    <name evidence="7" type="ORF">DI598_14800</name>
</gene>
<feature type="transmembrane region" description="Helical" evidence="5">
    <location>
        <begin position="312"/>
        <end position="332"/>
    </location>
</feature>
<dbReference type="Gene3D" id="1.20.1250.20">
    <property type="entry name" value="MFS general substrate transporter like domains"/>
    <property type="match status" value="1"/>
</dbReference>
<dbReference type="InterPro" id="IPR011701">
    <property type="entry name" value="MFS"/>
</dbReference>
<feature type="transmembrane region" description="Helical" evidence="5">
    <location>
        <begin position="261"/>
        <end position="277"/>
    </location>
</feature>
<keyword evidence="3 5" id="KW-1133">Transmembrane helix</keyword>
<sequence length="399" mass="43418">MAAKVLSSDNTPSELPLTETKKRVRVAISLFYFFQGFCFASWASRIPFIKSTLHLTDADMGSMLLALPLGQLVTMPISGFMVKKYGSKKIAVLGAILYAIGLTNLGWAPNKYILAVALFFFWSFGNFANIAVNTQGVNAERMYHRSIMASFHGAWSLAGFTGALVGLIMSNLHIHPFPHFCIIAVSSFISVFVNYKYLVDDIAPKQTEENVKKSRFQLPSGVILQLGIIGFFAMACEGAMFDWSGIYFKEIVKAPEGLETVGYACFMITMATGRFIGDKLITSLGRKKLMQICGVLIMVGLLLAVALPNFYIAALGFILVGFGVSTNIPNVYSVAGTQKNISPSVALTAVSSISFLGFLMGPPLIGYTSALVNLRFSYTLIAIFGLVITIMVTKLKAIK</sequence>
<feature type="transmembrane region" description="Helical" evidence="5">
    <location>
        <begin position="289"/>
        <end position="306"/>
    </location>
</feature>
<feature type="domain" description="Major facilitator superfamily (MFS) profile" evidence="6">
    <location>
        <begin position="24"/>
        <end position="397"/>
    </location>
</feature>
<organism evidence="7 8">
    <name type="scientific">Pseudopedobacter saltans</name>
    <dbReference type="NCBI Taxonomy" id="151895"/>
    <lineage>
        <taxon>Bacteria</taxon>
        <taxon>Pseudomonadati</taxon>
        <taxon>Bacteroidota</taxon>
        <taxon>Sphingobacteriia</taxon>
        <taxon>Sphingobacteriales</taxon>
        <taxon>Sphingobacteriaceae</taxon>
        <taxon>Pseudopedobacter</taxon>
    </lineage>
</organism>